<sequence length="77" mass="8710">MDALDTLRSGAHTIADGWPRLALVLSVSSDDEDDELEEVLENSVDKFFTMLANRSVAHLRHSSKTWRGFFVVLNTKF</sequence>
<gene>
    <name evidence="1" type="ORF">BpHYR1_009607</name>
</gene>
<accession>A0A3M7T5X2</accession>
<proteinExistence type="predicted"/>
<dbReference type="Proteomes" id="UP000276133">
    <property type="component" value="Unassembled WGS sequence"/>
</dbReference>
<protein>
    <submittedName>
        <fullName evidence="1">Uncharacterized protein</fullName>
    </submittedName>
</protein>
<dbReference type="AlphaFoldDB" id="A0A3M7T5X2"/>
<comment type="caution">
    <text evidence="1">The sequence shown here is derived from an EMBL/GenBank/DDBJ whole genome shotgun (WGS) entry which is preliminary data.</text>
</comment>
<evidence type="ECO:0000313" key="2">
    <source>
        <dbReference type="Proteomes" id="UP000276133"/>
    </source>
</evidence>
<reference evidence="1 2" key="1">
    <citation type="journal article" date="2018" name="Sci. Rep.">
        <title>Genomic signatures of local adaptation to the degree of environmental predictability in rotifers.</title>
        <authorList>
            <person name="Franch-Gras L."/>
            <person name="Hahn C."/>
            <person name="Garcia-Roger E.M."/>
            <person name="Carmona M.J."/>
            <person name="Serra M."/>
            <person name="Gomez A."/>
        </authorList>
    </citation>
    <scope>NUCLEOTIDE SEQUENCE [LARGE SCALE GENOMIC DNA]</scope>
    <source>
        <strain evidence="1">HYR1</strain>
    </source>
</reference>
<dbReference type="EMBL" id="REGN01000239">
    <property type="protein sequence ID" value="RNA43317.1"/>
    <property type="molecule type" value="Genomic_DNA"/>
</dbReference>
<evidence type="ECO:0000313" key="1">
    <source>
        <dbReference type="EMBL" id="RNA43317.1"/>
    </source>
</evidence>
<organism evidence="1 2">
    <name type="scientific">Brachionus plicatilis</name>
    <name type="common">Marine rotifer</name>
    <name type="synonym">Brachionus muelleri</name>
    <dbReference type="NCBI Taxonomy" id="10195"/>
    <lineage>
        <taxon>Eukaryota</taxon>
        <taxon>Metazoa</taxon>
        <taxon>Spiralia</taxon>
        <taxon>Gnathifera</taxon>
        <taxon>Rotifera</taxon>
        <taxon>Eurotatoria</taxon>
        <taxon>Monogononta</taxon>
        <taxon>Pseudotrocha</taxon>
        <taxon>Ploima</taxon>
        <taxon>Brachionidae</taxon>
        <taxon>Brachionus</taxon>
    </lineage>
</organism>
<name>A0A3M7T5X2_BRAPC</name>
<keyword evidence="2" id="KW-1185">Reference proteome</keyword>